<dbReference type="EMBL" id="JABEYC010000551">
    <property type="protein sequence ID" value="KAF4976310.1"/>
    <property type="molecule type" value="Genomic_DNA"/>
</dbReference>
<evidence type="ECO:0000256" key="1">
    <source>
        <dbReference type="SAM" id="MobiDB-lite"/>
    </source>
</evidence>
<evidence type="ECO:0000313" key="3">
    <source>
        <dbReference type="Proteomes" id="UP000635477"/>
    </source>
</evidence>
<feature type="region of interest" description="Disordered" evidence="1">
    <location>
        <begin position="59"/>
        <end position="161"/>
    </location>
</feature>
<gene>
    <name evidence="2" type="ORF">FZEAL_6995</name>
</gene>
<organism evidence="2 3">
    <name type="scientific">Fusarium zealandicum</name>
    <dbReference type="NCBI Taxonomy" id="1053134"/>
    <lineage>
        <taxon>Eukaryota</taxon>
        <taxon>Fungi</taxon>
        <taxon>Dikarya</taxon>
        <taxon>Ascomycota</taxon>
        <taxon>Pezizomycotina</taxon>
        <taxon>Sordariomycetes</taxon>
        <taxon>Hypocreomycetidae</taxon>
        <taxon>Hypocreales</taxon>
        <taxon>Nectriaceae</taxon>
        <taxon>Fusarium</taxon>
        <taxon>Fusarium staphyleae species complex</taxon>
    </lineage>
</organism>
<reference evidence="2" key="2">
    <citation type="submission" date="2020-05" db="EMBL/GenBank/DDBJ databases">
        <authorList>
            <person name="Kim H.-S."/>
            <person name="Proctor R.H."/>
            <person name="Brown D.W."/>
        </authorList>
    </citation>
    <scope>NUCLEOTIDE SEQUENCE</scope>
    <source>
        <strain evidence="2">NRRL 22465</strain>
    </source>
</reference>
<feature type="compositionally biased region" description="Pro residues" evidence="1">
    <location>
        <begin position="65"/>
        <end position="76"/>
    </location>
</feature>
<accession>A0A8H4XI89</accession>
<comment type="caution">
    <text evidence="2">The sequence shown here is derived from an EMBL/GenBank/DDBJ whole genome shotgun (WGS) entry which is preliminary data.</text>
</comment>
<keyword evidence="3" id="KW-1185">Reference proteome</keyword>
<name>A0A8H4XI89_9HYPO</name>
<sequence>MSFPNTTLPNLEPASALESVPAEDSAPAQLAGDVEYESEDDVLIKIRELMAKVKQCREEARLVREPPPVPRAPPNSPCASSEPSIAEAPKEEAKKGPWKVKFASGKRPNMLTRQIGSGKSRRARRKSPYPDTRKSLSDSSPGPSSRPVPNSPVVPSLPKEE</sequence>
<feature type="region of interest" description="Disordered" evidence="1">
    <location>
        <begin position="1"/>
        <end position="35"/>
    </location>
</feature>
<reference evidence="2" key="1">
    <citation type="journal article" date="2020" name="BMC Genomics">
        <title>Correction to: Identification and distribution of gene clusters required for synthesis of sphingolipid metabolism inhibitors in diverse species of the filamentous fungus Fusarium.</title>
        <authorList>
            <person name="Kim H.S."/>
            <person name="Lohmar J.M."/>
            <person name="Busman M."/>
            <person name="Brown D.W."/>
            <person name="Naumann T.A."/>
            <person name="Divon H.H."/>
            <person name="Lysoe E."/>
            <person name="Uhlig S."/>
            <person name="Proctor R.H."/>
        </authorList>
    </citation>
    <scope>NUCLEOTIDE SEQUENCE</scope>
    <source>
        <strain evidence="2">NRRL 22465</strain>
    </source>
</reference>
<evidence type="ECO:0000313" key="2">
    <source>
        <dbReference type="EMBL" id="KAF4976310.1"/>
    </source>
</evidence>
<dbReference type="Proteomes" id="UP000635477">
    <property type="component" value="Unassembled WGS sequence"/>
</dbReference>
<protein>
    <submittedName>
        <fullName evidence="2">Uncharacterized protein</fullName>
    </submittedName>
</protein>
<dbReference type="AlphaFoldDB" id="A0A8H4XI89"/>
<proteinExistence type="predicted"/>